<name>A0A8H6C9I2_9LECA</name>
<keyword evidence="3" id="KW-1185">Reference proteome</keyword>
<dbReference type="AlphaFoldDB" id="A0A8H6C9I2"/>
<evidence type="ECO:0000256" key="1">
    <source>
        <dbReference type="SAM" id="MobiDB-lite"/>
    </source>
</evidence>
<dbReference type="Proteomes" id="UP000593566">
    <property type="component" value="Unassembled WGS sequence"/>
</dbReference>
<sequence>MAEMEAAIQQDSASSWECYSEGPSGSSYPSPRPLPPSGSSFKQPPPAPIANGVNGNINALASHLSNGRREPQKPGDLRLNRSGKGLDGQRVPKTMPAPYVKTQPHVLKKYWSKSPSLVIHLHPTHFRFDQQDDSFFDGSPMKFILEHLKS</sequence>
<reference evidence="2 3" key="1">
    <citation type="journal article" date="2020" name="Genomics">
        <title>Complete, high-quality genomes from long-read metagenomic sequencing of two wolf lichen thalli reveals enigmatic genome architecture.</title>
        <authorList>
            <person name="McKenzie S.K."/>
            <person name="Walston R.F."/>
            <person name="Allen J.L."/>
        </authorList>
    </citation>
    <scope>NUCLEOTIDE SEQUENCE [LARGE SCALE GENOMIC DNA]</scope>
    <source>
        <strain evidence="2">WasteWater1</strain>
    </source>
</reference>
<gene>
    <name evidence="2" type="ORF">HO133_004969</name>
</gene>
<protein>
    <submittedName>
        <fullName evidence="2">Uncharacterized protein</fullName>
    </submittedName>
</protein>
<feature type="compositionally biased region" description="Basic and acidic residues" evidence="1">
    <location>
        <begin position="67"/>
        <end position="79"/>
    </location>
</feature>
<evidence type="ECO:0000313" key="3">
    <source>
        <dbReference type="Proteomes" id="UP000593566"/>
    </source>
</evidence>
<proteinExistence type="predicted"/>
<feature type="compositionally biased region" description="Polar residues" evidence="1">
    <location>
        <begin position="53"/>
        <end position="65"/>
    </location>
</feature>
<organism evidence="2 3">
    <name type="scientific">Letharia lupina</name>
    <dbReference type="NCBI Taxonomy" id="560253"/>
    <lineage>
        <taxon>Eukaryota</taxon>
        <taxon>Fungi</taxon>
        <taxon>Dikarya</taxon>
        <taxon>Ascomycota</taxon>
        <taxon>Pezizomycotina</taxon>
        <taxon>Lecanoromycetes</taxon>
        <taxon>OSLEUM clade</taxon>
        <taxon>Lecanoromycetidae</taxon>
        <taxon>Lecanorales</taxon>
        <taxon>Lecanorineae</taxon>
        <taxon>Parmeliaceae</taxon>
        <taxon>Letharia</taxon>
    </lineage>
</organism>
<dbReference type="GeneID" id="59333375"/>
<feature type="compositionally biased region" description="Low complexity" evidence="1">
    <location>
        <begin position="20"/>
        <end position="29"/>
    </location>
</feature>
<comment type="caution">
    <text evidence="2">The sequence shown here is derived from an EMBL/GenBank/DDBJ whole genome shotgun (WGS) entry which is preliminary data.</text>
</comment>
<dbReference type="RefSeq" id="XP_037148579.1">
    <property type="nucleotide sequence ID" value="XM_037295881.1"/>
</dbReference>
<dbReference type="EMBL" id="JACCJB010000020">
    <property type="protein sequence ID" value="KAF6219144.1"/>
    <property type="molecule type" value="Genomic_DNA"/>
</dbReference>
<accession>A0A8H6C9I2</accession>
<feature type="region of interest" description="Disordered" evidence="1">
    <location>
        <begin position="1"/>
        <end position="97"/>
    </location>
</feature>
<evidence type="ECO:0000313" key="2">
    <source>
        <dbReference type="EMBL" id="KAF6219144.1"/>
    </source>
</evidence>